<dbReference type="Pfam" id="PF00106">
    <property type="entry name" value="adh_short"/>
    <property type="match status" value="1"/>
</dbReference>
<dbReference type="PANTHER" id="PTHR47534:SF3">
    <property type="entry name" value="ALCOHOL DEHYDROGENASE-LIKE C-TERMINAL DOMAIN-CONTAINING PROTEIN"/>
    <property type="match status" value="1"/>
</dbReference>
<protein>
    <submittedName>
        <fullName evidence="2">SDR family NAD(P)-dependent oxidoreductase</fullName>
    </submittedName>
</protein>
<reference evidence="2 3" key="1">
    <citation type="submission" date="2021-02" db="EMBL/GenBank/DDBJ databases">
        <authorList>
            <person name="Ra J.-S."/>
        </authorList>
    </citation>
    <scope>NUCLEOTIDE SEQUENCE [LARGE SCALE GENOMIC DNA]</scope>
    <source>
        <strain evidence="2 3">MMS20-R1-14</strain>
    </source>
</reference>
<keyword evidence="1" id="KW-0560">Oxidoreductase</keyword>
<dbReference type="Gene3D" id="3.40.50.720">
    <property type="entry name" value="NAD(P)-binding Rossmann-like Domain"/>
    <property type="match status" value="1"/>
</dbReference>
<sequence>MRVIVISGGTDGMGRATLEARIRRGDEVVAIGSNPAKGRAVRALSGRVHFLRADLRSVAQTRRVIDTIRGRWPRVDALALFANRQSPRRVVTDEGLEQTFALYYLSRYLLSHGLRDQLDAAERPVIVNVAGVGTTRGSIHWDDLQLTRKYGMVDAQLQAGRANDLLGVDFAQRSGSRARYVLYHPGFTRSGDLSTMPPVVRGVIRAASVVARPVEKSIRPVVEWIDDPPADALTASDRGRPVPLSATTLDPAAARRLGTVTDALLTRLHAG</sequence>
<dbReference type="SUPFAM" id="SSF51735">
    <property type="entry name" value="NAD(P)-binding Rossmann-fold domains"/>
    <property type="match status" value="1"/>
</dbReference>
<dbReference type="RefSeq" id="WP_204922905.1">
    <property type="nucleotide sequence ID" value="NZ_JAFEUC010000001.1"/>
</dbReference>
<evidence type="ECO:0000256" key="1">
    <source>
        <dbReference type="ARBA" id="ARBA00023002"/>
    </source>
</evidence>
<dbReference type="EMBL" id="JAFEUC010000001">
    <property type="protein sequence ID" value="MBM7074792.1"/>
    <property type="molecule type" value="Genomic_DNA"/>
</dbReference>
<evidence type="ECO:0000313" key="3">
    <source>
        <dbReference type="Proteomes" id="UP001518872"/>
    </source>
</evidence>
<organism evidence="2 3">
    <name type="scientific">Micromonospora humida</name>
    <dbReference type="NCBI Taxonomy" id="2809018"/>
    <lineage>
        <taxon>Bacteria</taxon>
        <taxon>Bacillati</taxon>
        <taxon>Actinomycetota</taxon>
        <taxon>Actinomycetes</taxon>
        <taxon>Micromonosporales</taxon>
        <taxon>Micromonosporaceae</taxon>
        <taxon>Micromonospora</taxon>
    </lineage>
</organism>
<comment type="caution">
    <text evidence="2">The sequence shown here is derived from an EMBL/GenBank/DDBJ whole genome shotgun (WGS) entry which is preliminary data.</text>
</comment>
<proteinExistence type="predicted"/>
<dbReference type="InterPro" id="IPR052228">
    <property type="entry name" value="Sec_Metab_Biosynth_Oxidored"/>
</dbReference>
<name>A0ABS2IKB9_9ACTN</name>
<dbReference type="InterPro" id="IPR036291">
    <property type="entry name" value="NAD(P)-bd_dom_sf"/>
</dbReference>
<dbReference type="Proteomes" id="UP001518872">
    <property type="component" value="Unassembled WGS sequence"/>
</dbReference>
<dbReference type="PANTHER" id="PTHR47534">
    <property type="entry name" value="YALI0E05731P"/>
    <property type="match status" value="1"/>
</dbReference>
<keyword evidence="3" id="KW-1185">Reference proteome</keyword>
<gene>
    <name evidence="2" type="ORF">JQX11_00275</name>
</gene>
<dbReference type="InterPro" id="IPR002347">
    <property type="entry name" value="SDR_fam"/>
</dbReference>
<accession>A0ABS2IKB9</accession>
<evidence type="ECO:0000313" key="2">
    <source>
        <dbReference type="EMBL" id="MBM7074792.1"/>
    </source>
</evidence>